<comment type="pathway">
    <text evidence="2 7">Glycan metabolism; pectin degradation; 2-dehydro-3-deoxy-D-gluconate from pectin: step 4/5.</text>
</comment>
<gene>
    <name evidence="7" type="primary">kduI</name>
    <name evidence="8" type="ORF">J2Z75_003462</name>
</gene>
<dbReference type="Gene3D" id="2.60.120.10">
    <property type="entry name" value="Jelly Rolls"/>
    <property type="match status" value="1"/>
</dbReference>
<dbReference type="InterPro" id="IPR027449">
    <property type="entry name" value="KduI_N"/>
</dbReference>
<dbReference type="CDD" id="cd20294">
    <property type="entry name" value="cupin_KduI_N"/>
    <property type="match status" value="1"/>
</dbReference>
<dbReference type="PIRSF" id="PIRSF006625">
    <property type="entry name" value="KduI"/>
    <property type="match status" value="1"/>
</dbReference>
<comment type="function">
    <text evidence="7">Catalyzes the isomerization of 5-dehydro-4-deoxy-D-glucuronate to 3-deoxy-D-glycero-2,5-hexodiulosonate.</text>
</comment>
<feature type="binding site" evidence="7">
    <location>
        <position position="245"/>
    </location>
    <ligand>
        <name>Zn(2+)</name>
        <dbReference type="ChEBI" id="CHEBI:29105"/>
    </ligand>
</feature>
<evidence type="ECO:0000256" key="7">
    <source>
        <dbReference type="HAMAP-Rule" id="MF_00687"/>
    </source>
</evidence>
<evidence type="ECO:0000256" key="2">
    <source>
        <dbReference type="ARBA" id="ARBA00005148"/>
    </source>
</evidence>
<keyword evidence="5 7" id="KW-0862">Zinc</keyword>
<proteinExistence type="inferred from homology"/>
<organism evidence="8 9">
    <name type="scientific">Rhizobium herbae</name>
    <dbReference type="NCBI Taxonomy" id="508661"/>
    <lineage>
        <taxon>Bacteria</taxon>
        <taxon>Pseudomonadati</taxon>
        <taxon>Pseudomonadota</taxon>
        <taxon>Alphaproteobacteria</taxon>
        <taxon>Hyphomicrobiales</taxon>
        <taxon>Rhizobiaceae</taxon>
        <taxon>Rhizobium/Agrobacterium group</taxon>
        <taxon>Rhizobium</taxon>
    </lineage>
</organism>
<dbReference type="PANTHER" id="PTHR38461">
    <property type="entry name" value="4-DEOXY-L-THREO-5-HEXOSULOSE-URONATE KETOL-ISOMERASE"/>
    <property type="match status" value="1"/>
</dbReference>
<dbReference type="GO" id="GO:0008697">
    <property type="term" value="F:4-deoxy-L-threo-5-hexosulose-uronate ketol-isomerase activity"/>
    <property type="evidence" value="ECO:0007669"/>
    <property type="project" value="UniProtKB-EC"/>
</dbReference>
<dbReference type="Pfam" id="PF04962">
    <property type="entry name" value="KduI"/>
    <property type="match status" value="1"/>
</dbReference>
<dbReference type="CDD" id="cd20491">
    <property type="entry name" value="cupin_KduI_C"/>
    <property type="match status" value="1"/>
</dbReference>
<dbReference type="InterPro" id="IPR011051">
    <property type="entry name" value="RmlC_Cupin_sf"/>
</dbReference>
<evidence type="ECO:0000256" key="1">
    <source>
        <dbReference type="ARBA" id="ARBA00000552"/>
    </source>
</evidence>
<comment type="similarity">
    <text evidence="3 7">Belongs to the KduI family.</text>
</comment>
<dbReference type="InterPro" id="IPR021120">
    <property type="entry name" value="KduI/IolB_isomerase"/>
</dbReference>
<dbReference type="RefSeq" id="WP_234937396.1">
    <property type="nucleotide sequence ID" value="NZ_JAGGJV010000006.1"/>
</dbReference>
<accession>A0ABS4EQ60</accession>
<dbReference type="InterPro" id="IPR014710">
    <property type="entry name" value="RmlC-like_jellyroll"/>
</dbReference>
<feature type="binding site" evidence="7">
    <location>
        <position position="198"/>
    </location>
    <ligand>
        <name>Zn(2+)</name>
        <dbReference type="ChEBI" id="CHEBI:29105"/>
    </ligand>
</feature>
<name>A0ABS4EQ60_9HYPH</name>
<evidence type="ECO:0000256" key="3">
    <source>
        <dbReference type="ARBA" id="ARBA00008086"/>
    </source>
</evidence>
<comment type="caution">
    <text evidence="8">The sequence shown here is derived from an EMBL/GenBank/DDBJ whole genome shotgun (WGS) entry which is preliminary data.</text>
</comment>
<dbReference type="EC" id="5.3.1.17" evidence="7"/>
<dbReference type="NCBIfam" id="NF002091">
    <property type="entry name" value="PRK00924.1"/>
    <property type="match status" value="1"/>
</dbReference>
<keyword evidence="6 7" id="KW-0413">Isomerase</keyword>
<comment type="catalytic activity">
    <reaction evidence="1 7">
        <text>5-dehydro-4-deoxy-D-glucuronate = 3-deoxy-D-glycero-2,5-hexodiulosonate</text>
        <dbReference type="Rhea" id="RHEA:23896"/>
        <dbReference type="ChEBI" id="CHEBI:17117"/>
        <dbReference type="ChEBI" id="CHEBI:29071"/>
        <dbReference type="EC" id="5.3.1.17"/>
    </reaction>
</comment>
<dbReference type="HAMAP" id="MF_00687">
    <property type="entry name" value="KduI"/>
    <property type="match status" value="1"/>
</dbReference>
<evidence type="ECO:0000256" key="4">
    <source>
        <dbReference type="ARBA" id="ARBA00022723"/>
    </source>
</evidence>
<evidence type="ECO:0000256" key="6">
    <source>
        <dbReference type="ARBA" id="ARBA00023235"/>
    </source>
</evidence>
<sequence>MDIRDTIHPDHARTLDTDGLRAHFHIAGLFAPDAMNMTYTHYDRVIVFGVCPVGGTVEAPNDVSGVTGTEFLLQRREMGMINIGGPGKASVDGEVYGLGPQEALYIGAGARTIVFSSDDAANPAKFYGNCAPAHTHYPNKHVTIEEASPVTLGTRDTNNERTIYRYLHPKVMPTCQLLMGLTKLAPGSNWNTMPAHLHDRRMEVYVYFDMAPDAVVFHMMGKPQETRHIIMRNEEAVLSPPWSIHSGCGTGNYTFIWAMSGENQVFEDMDMISPKDLR</sequence>
<evidence type="ECO:0000313" key="8">
    <source>
        <dbReference type="EMBL" id="MBP1859941.1"/>
    </source>
</evidence>
<dbReference type="Proteomes" id="UP000823786">
    <property type="component" value="Unassembled WGS sequence"/>
</dbReference>
<keyword evidence="4 7" id="KW-0479">Metal-binding</keyword>
<dbReference type="PANTHER" id="PTHR38461:SF1">
    <property type="entry name" value="4-DEOXY-L-THREO-5-HEXOSULOSE-URONATE KETOL-ISOMERASE"/>
    <property type="match status" value="1"/>
</dbReference>
<comment type="cofactor">
    <cofactor evidence="7">
        <name>Zn(2+)</name>
        <dbReference type="ChEBI" id="CHEBI:29105"/>
    </cofactor>
    <text evidence="7">Binds 1 zinc ion per subunit.</text>
</comment>
<dbReference type="EMBL" id="JAGGJV010000006">
    <property type="protein sequence ID" value="MBP1859941.1"/>
    <property type="molecule type" value="Genomic_DNA"/>
</dbReference>
<dbReference type="InterPro" id="IPR007045">
    <property type="entry name" value="KduI"/>
</dbReference>
<protein>
    <recommendedName>
        <fullName evidence="7">4-deoxy-L-threo-5-hexosulose-uronate ketol-isomerase</fullName>
        <ecNumber evidence="7">5.3.1.17</ecNumber>
    </recommendedName>
    <alternativeName>
        <fullName evidence="7">5-keto-4-deoxyuronate isomerase</fullName>
    </alternativeName>
    <alternativeName>
        <fullName evidence="7">DKI isomerase</fullName>
    </alternativeName>
</protein>
<keyword evidence="9" id="KW-1185">Reference proteome</keyword>
<dbReference type="SUPFAM" id="SSF51182">
    <property type="entry name" value="RmlC-like cupins"/>
    <property type="match status" value="1"/>
</dbReference>
<feature type="binding site" evidence="7">
    <location>
        <position position="203"/>
    </location>
    <ligand>
        <name>Zn(2+)</name>
        <dbReference type="ChEBI" id="CHEBI:29105"/>
    </ligand>
</feature>
<reference evidence="8 9" key="1">
    <citation type="submission" date="2021-03" db="EMBL/GenBank/DDBJ databases">
        <title>Genomic Encyclopedia of Type Strains, Phase IV (KMG-IV): sequencing the most valuable type-strain genomes for metagenomic binning, comparative biology and taxonomic classification.</title>
        <authorList>
            <person name="Goeker M."/>
        </authorList>
    </citation>
    <scope>NUCLEOTIDE SEQUENCE [LARGE SCALE GENOMIC DNA]</scope>
    <source>
        <strain evidence="8 9">DSM 26427</strain>
    </source>
</reference>
<evidence type="ECO:0000256" key="5">
    <source>
        <dbReference type="ARBA" id="ARBA00022833"/>
    </source>
</evidence>
<feature type="binding site" evidence="7">
    <location>
        <position position="196"/>
    </location>
    <ligand>
        <name>Zn(2+)</name>
        <dbReference type="ChEBI" id="CHEBI:29105"/>
    </ligand>
</feature>
<dbReference type="Gene3D" id="2.60.120.520">
    <property type="entry name" value="pectin degrading enzyme 5-keto 4- deoxyuronate isomerase, domain 1"/>
    <property type="match status" value="1"/>
</dbReference>
<evidence type="ECO:0000313" key="9">
    <source>
        <dbReference type="Proteomes" id="UP000823786"/>
    </source>
</evidence>